<evidence type="ECO:0000256" key="5">
    <source>
        <dbReference type="ARBA" id="ARBA00023180"/>
    </source>
</evidence>
<comment type="subcellular location">
    <subcellularLocation>
        <location evidence="1">Membrane</location>
        <topology evidence="1">Single-pass type II membrane protein</topology>
    </subcellularLocation>
</comment>
<keyword evidence="5" id="KW-0325">Glycoprotein</keyword>
<name>A0A7I8IG40_SPIIN</name>
<dbReference type="Pfam" id="PF02485">
    <property type="entry name" value="Branch"/>
    <property type="match status" value="1"/>
</dbReference>
<dbReference type="GO" id="GO:0015020">
    <property type="term" value="F:glucuronosyltransferase activity"/>
    <property type="evidence" value="ECO:0007669"/>
    <property type="project" value="InterPro"/>
</dbReference>
<evidence type="ECO:0000313" key="8">
    <source>
        <dbReference type="Proteomes" id="UP001189122"/>
    </source>
</evidence>
<accession>A0A7I8IG40</accession>
<keyword evidence="3" id="KW-0808">Transferase</keyword>
<keyword evidence="6" id="KW-0812">Transmembrane</keyword>
<keyword evidence="8" id="KW-1185">Reference proteome</keyword>
<reference evidence="7 8" key="1">
    <citation type="submission" date="2019-12" db="EMBL/GenBank/DDBJ databases">
        <authorList>
            <person name="Scholz U."/>
            <person name="Mascher M."/>
            <person name="Fiebig A."/>
        </authorList>
    </citation>
    <scope>NUCLEOTIDE SEQUENCE</scope>
</reference>
<evidence type="ECO:0000256" key="1">
    <source>
        <dbReference type="ARBA" id="ARBA00004606"/>
    </source>
</evidence>
<dbReference type="PANTHER" id="PTHR45719">
    <property type="entry name" value="GLYCOSYLTRANSFERASE"/>
    <property type="match status" value="1"/>
</dbReference>
<keyword evidence="6" id="KW-1133">Transmembrane helix</keyword>
<keyword evidence="2" id="KW-0328">Glycosyltransferase</keyword>
<evidence type="ECO:0000256" key="3">
    <source>
        <dbReference type="ARBA" id="ARBA00022679"/>
    </source>
</evidence>
<dbReference type="Proteomes" id="UP001189122">
    <property type="component" value="Unassembled WGS sequence"/>
</dbReference>
<organism evidence="7">
    <name type="scientific">Spirodela intermedia</name>
    <name type="common">Intermediate duckweed</name>
    <dbReference type="NCBI Taxonomy" id="51605"/>
    <lineage>
        <taxon>Eukaryota</taxon>
        <taxon>Viridiplantae</taxon>
        <taxon>Streptophyta</taxon>
        <taxon>Embryophyta</taxon>
        <taxon>Tracheophyta</taxon>
        <taxon>Spermatophyta</taxon>
        <taxon>Magnoliopsida</taxon>
        <taxon>Liliopsida</taxon>
        <taxon>Araceae</taxon>
        <taxon>Lemnoideae</taxon>
        <taxon>Spirodela</taxon>
    </lineage>
</organism>
<sequence length="359" mass="39838">MAAKRSAWLLFPLLSISFVSLVVVVVVVRFSGQWAARPMQFPGAAGLDDPSPPAPRIAYFISGSDGDGHRILRLLRAVYHPRNQYLLHLDLRASHRQREDLVSAVRSVDSFVASGNVNVVGKADYANREGSTAIASVLHGAAVLLKHSKAWDWFVNLAASDYPLITQDDLLHVLSFLPRDINFIQCSDKIGWKEDIFIGTQKRPIPTSYRFATGSPFVILSRKFVQFAILGWDNLPRTLLMYFSNMRSPQRGYFHTLAINSKEFCDTVVASDLRFGSGAAAEEEDSLLDRIDAAALRRRWGRVTPGGWCVGDGGWWSDPCSAWGDADVLRPGPGARRFEKFLVRLMGNTSVWTSPCGPL</sequence>
<evidence type="ECO:0000256" key="2">
    <source>
        <dbReference type="ARBA" id="ARBA00022676"/>
    </source>
</evidence>
<evidence type="ECO:0000256" key="4">
    <source>
        <dbReference type="ARBA" id="ARBA00023136"/>
    </source>
</evidence>
<proteinExistence type="predicted"/>
<protein>
    <submittedName>
        <fullName evidence="7">Uncharacterized protein</fullName>
    </submittedName>
</protein>
<dbReference type="InterPro" id="IPR044610">
    <property type="entry name" value="GLCAT14A/B/C"/>
</dbReference>
<dbReference type="EMBL" id="CACRZD030000003">
    <property type="protein sequence ID" value="CAA6656838.1"/>
    <property type="molecule type" value="Genomic_DNA"/>
</dbReference>
<evidence type="ECO:0000256" key="6">
    <source>
        <dbReference type="SAM" id="Phobius"/>
    </source>
</evidence>
<dbReference type="AlphaFoldDB" id="A0A7I8IG40"/>
<dbReference type="PANTHER" id="PTHR45719:SF31">
    <property type="entry name" value="BETA-GLUCURONOSYLTRANSFERASE GLCAT14A-LIKE ISOFORM X1"/>
    <property type="match status" value="1"/>
</dbReference>
<dbReference type="EMBL" id="LR743590">
    <property type="protein sequence ID" value="CAA2617140.1"/>
    <property type="molecule type" value="Genomic_DNA"/>
</dbReference>
<gene>
    <name evidence="7" type="ORF">SI7747_03003309</name>
</gene>
<dbReference type="InterPro" id="IPR003406">
    <property type="entry name" value="Glyco_trans_14"/>
</dbReference>
<feature type="transmembrane region" description="Helical" evidence="6">
    <location>
        <begin position="6"/>
        <end position="30"/>
    </location>
</feature>
<keyword evidence="4 6" id="KW-0472">Membrane</keyword>
<evidence type="ECO:0000313" key="7">
    <source>
        <dbReference type="EMBL" id="CAA2617140.1"/>
    </source>
</evidence>
<dbReference type="GO" id="GO:0016020">
    <property type="term" value="C:membrane"/>
    <property type="evidence" value="ECO:0007669"/>
    <property type="project" value="UniProtKB-SubCell"/>
</dbReference>